<keyword evidence="13" id="KW-0271">Exosome</keyword>
<feature type="region of interest" description="Disordered" evidence="23">
    <location>
        <begin position="1"/>
        <end position="23"/>
    </location>
</feature>
<dbReference type="Pfam" id="PF00570">
    <property type="entry name" value="HRDC"/>
    <property type="match status" value="1"/>
</dbReference>
<dbReference type="GO" id="GO:0003727">
    <property type="term" value="F:single-stranded RNA binding"/>
    <property type="evidence" value="ECO:0007669"/>
    <property type="project" value="TreeGrafter"/>
</dbReference>
<evidence type="ECO:0000256" key="11">
    <source>
        <dbReference type="ARBA" id="ARBA00022763"/>
    </source>
</evidence>
<dbReference type="Gene3D" id="1.10.150.80">
    <property type="entry name" value="HRDC domain"/>
    <property type="match status" value="1"/>
</dbReference>
<dbReference type="AlphaFoldDB" id="A0A672IE17"/>
<dbReference type="GO" id="GO:0005654">
    <property type="term" value="C:nucleoplasm"/>
    <property type="evidence" value="ECO:0007669"/>
    <property type="project" value="UniProtKB-SubCell"/>
</dbReference>
<evidence type="ECO:0000256" key="19">
    <source>
        <dbReference type="ARBA" id="ARBA00023242"/>
    </source>
</evidence>
<dbReference type="GO" id="GO:0005730">
    <property type="term" value="C:nucleolus"/>
    <property type="evidence" value="ECO:0007669"/>
    <property type="project" value="UniProtKB-SubCell"/>
</dbReference>
<evidence type="ECO:0000256" key="22">
    <source>
        <dbReference type="ARBA" id="ARBA00070703"/>
    </source>
</evidence>
<dbReference type="GO" id="GO:0005737">
    <property type="term" value="C:cytoplasm"/>
    <property type="evidence" value="ECO:0007669"/>
    <property type="project" value="UniProtKB-SubCell"/>
</dbReference>
<evidence type="ECO:0000256" key="7">
    <source>
        <dbReference type="ARBA" id="ARBA00022552"/>
    </source>
</evidence>
<dbReference type="CTD" id="5394"/>
<keyword evidence="26" id="KW-1185">Reference proteome</keyword>
<dbReference type="PANTHER" id="PTHR12124">
    <property type="entry name" value="POLYMYOSITIS/SCLERODERMA AUTOANTIGEN-RELATED"/>
    <property type="match status" value="1"/>
</dbReference>
<keyword evidence="9" id="KW-0540">Nuclease</keyword>
<dbReference type="SMART" id="SM00474">
    <property type="entry name" value="35EXOc"/>
    <property type="match status" value="1"/>
</dbReference>
<dbReference type="InterPro" id="IPR002121">
    <property type="entry name" value="HRDC_dom"/>
</dbReference>
<dbReference type="GO" id="GO:0071039">
    <property type="term" value="P:nuclear polyadenylation-dependent CUT catabolic process"/>
    <property type="evidence" value="ECO:0007669"/>
    <property type="project" value="TreeGrafter"/>
</dbReference>
<feature type="compositionally biased region" description="Polar residues" evidence="23">
    <location>
        <begin position="752"/>
        <end position="767"/>
    </location>
</feature>
<dbReference type="GO" id="GO:0046872">
    <property type="term" value="F:metal ion binding"/>
    <property type="evidence" value="ECO:0007669"/>
    <property type="project" value="UniProtKB-KW"/>
</dbReference>
<dbReference type="GO" id="GO:0000176">
    <property type="term" value="C:nuclear exosome (RNase complex)"/>
    <property type="evidence" value="ECO:0007669"/>
    <property type="project" value="InterPro"/>
</dbReference>
<evidence type="ECO:0000256" key="12">
    <source>
        <dbReference type="ARBA" id="ARBA00022801"/>
    </source>
</evidence>
<keyword evidence="6" id="KW-1017">Isopeptide bond</keyword>
<dbReference type="FunFam" id="3.30.420.10:FF:000022">
    <property type="entry name" value="Exosome component 10"/>
    <property type="match status" value="1"/>
</dbReference>
<proteinExistence type="inferred from homology"/>
<keyword evidence="17" id="KW-0694">RNA-binding</keyword>
<keyword evidence="19" id="KW-0539">Nucleus</keyword>
<dbReference type="InterPro" id="IPR010997">
    <property type="entry name" value="HRDC-like_sf"/>
</dbReference>
<evidence type="ECO:0000256" key="8">
    <source>
        <dbReference type="ARBA" id="ARBA00022553"/>
    </source>
</evidence>
<protein>
    <recommendedName>
        <fullName evidence="22">Exosome complex component 10</fullName>
    </recommendedName>
</protein>
<keyword evidence="7" id="KW-0698">rRNA processing</keyword>
<dbReference type="GO" id="GO:0071040">
    <property type="term" value="P:nuclear polyadenylation-dependent antisense transcript catabolic process"/>
    <property type="evidence" value="ECO:0007669"/>
    <property type="project" value="TreeGrafter"/>
</dbReference>
<feature type="compositionally biased region" description="Basic and acidic residues" evidence="23">
    <location>
        <begin position="1"/>
        <end position="13"/>
    </location>
</feature>
<dbReference type="PROSITE" id="PS50967">
    <property type="entry name" value="HRDC"/>
    <property type="match status" value="1"/>
</dbReference>
<dbReference type="Gene3D" id="3.30.420.10">
    <property type="entry name" value="Ribonuclease H-like superfamily/Ribonuclease H"/>
    <property type="match status" value="1"/>
</dbReference>
<dbReference type="InterPro" id="IPR036397">
    <property type="entry name" value="RNaseH_sf"/>
</dbReference>
<dbReference type="GO" id="GO:0071044">
    <property type="term" value="P:histone mRNA catabolic process"/>
    <property type="evidence" value="ECO:0007669"/>
    <property type="project" value="TreeGrafter"/>
</dbReference>
<dbReference type="Pfam" id="PF01612">
    <property type="entry name" value="DNA_pol_A_exo1"/>
    <property type="match status" value="1"/>
</dbReference>
<dbReference type="InParanoid" id="A0A672IE17"/>
<evidence type="ECO:0000256" key="4">
    <source>
        <dbReference type="ARBA" id="ARBA00004642"/>
    </source>
</evidence>
<keyword evidence="14" id="KW-0269">Exonuclease</keyword>
<dbReference type="InterPro" id="IPR012337">
    <property type="entry name" value="RNaseH-like_sf"/>
</dbReference>
<dbReference type="GO" id="GO:0000166">
    <property type="term" value="F:nucleotide binding"/>
    <property type="evidence" value="ECO:0007669"/>
    <property type="project" value="InterPro"/>
</dbReference>
<evidence type="ECO:0000256" key="13">
    <source>
        <dbReference type="ARBA" id="ARBA00022835"/>
    </source>
</evidence>
<keyword evidence="16" id="KW-0832">Ubl conjugation</keyword>
<evidence type="ECO:0000256" key="9">
    <source>
        <dbReference type="ARBA" id="ARBA00022722"/>
    </source>
</evidence>
<sequence length="883" mass="101049">MKSANKSDIKDSNTDTNDDEKEELCPGFKDVDAFVKYGLGAVLSATKASAVLPQAGDEYDFYRSFPGFQEFCESQGDKLLHSMSQIMHHHGCRSHMRDRNKLTGLEERFDLVVDSNDVILERAGILLDEADGLNRSQQPVMPVGFQPPKIVVSSWNRKGSSSGSRSETFRLLHAKNVARPQLKFKEKIDNSNTPFVPKIFIKPNALKPLPAYFTNKQMRKERPEDLDVPAALADFIHQQRTQEHVDDMFAHPYQYELDHFSVPEKLLLKPEPQMYKPLAETKLSYIDTLEDLVALNEKLCKLSEFAVDLEHHSYRSFLGLTCLMQISTRDEDFIIDTLELRSELYILNEAFTDPSIVKVFHGADSDVEWLQRDLGLYVVNLFDTHQASRALNLARHSLDHLLKHFCNVDADKRYQLADWRIRPLPDEMVQYARSDTHYLLYIYDCVRVQLLDFNHGQPGLLQSVWNKSKDVSLKKYVKPIFTEESYLELQRKQKKSLNTQQLTAFRLLFAWRDKLARQEDESTGYVLPTHMMSKISEELPKEPQGIIACCNPVPPLVRQQVNELHLLVQQAREMPLLKAEIVAQKMKGLTPIKKPEVTLFGPHDTSKVSEIDLTPFSSDEAQVKQGQLFSEDEHRMDVDSEKTCGLVAAAKITLFQEPEIKDDQDSASVAQTKARRIVESFENPFRMYLPSTGVHINKNAKFDPSSKIFEISNRWKLQTIEQQQMELDAKKKAKQDMKEKAKKESEERNKAKQSYQDSLQNISTVRQQAAEAAKGQKRERVAGEPGESTPKPSKKLMKSAETPQRTEETPDSFKPFDYSQSDLKVFADTKSKDSTQFDPNRQAHDSKKKKTPKGPKNTGAGNRSMSYLAGKSDRGFRHSWPKR</sequence>
<dbReference type="InterPro" id="IPR002562">
    <property type="entry name" value="3'-5'_exonuclease_dom"/>
</dbReference>
<evidence type="ECO:0000256" key="15">
    <source>
        <dbReference type="ARBA" id="ARBA00022842"/>
    </source>
</evidence>
<dbReference type="InterPro" id="IPR012588">
    <property type="entry name" value="Exosome-assoc_fac_Rrp6_N"/>
</dbReference>
<feature type="compositionally biased region" description="Basic and acidic residues" evidence="23">
    <location>
        <begin position="825"/>
        <end position="845"/>
    </location>
</feature>
<dbReference type="Proteomes" id="UP000472267">
    <property type="component" value="Chromosome 20"/>
</dbReference>
<dbReference type="CDD" id="cd06147">
    <property type="entry name" value="Rrp6p_like_exo"/>
    <property type="match status" value="1"/>
</dbReference>
<evidence type="ECO:0000256" key="18">
    <source>
        <dbReference type="ARBA" id="ARBA00023204"/>
    </source>
</evidence>
<feature type="domain" description="HRDC" evidence="24">
    <location>
        <begin position="498"/>
        <end position="578"/>
    </location>
</feature>
<dbReference type="RefSeq" id="XP_029974018.1">
    <property type="nucleotide sequence ID" value="XM_030118158.1"/>
</dbReference>
<gene>
    <name evidence="25" type="primary">exosc10</name>
</gene>
<comment type="cofactor">
    <cofactor evidence="1">
        <name>Mg(2+)</name>
        <dbReference type="ChEBI" id="CHEBI:18420"/>
    </cofactor>
</comment>
<keyword evidence="15" id="KW-0460">Magnesium</keyword>
<dbReference type="InterPro" id="IPR044876">
    <property type="entry name" value="HRDC_dom_sf"/>
</dbReference>
<dbReference type="GO" id="GO:0071051">
    <property type="term" value="P:poly(A)-dependent snoRNA 3'-end processing"/>
    <property type="evidence" value="ECO:0007669"/>
    <property type="project" value="TreeGrafter"/>
</dbReference>
<reference evidence="25" key="2">
    <citation type="submission" date="2025-08" db="UniProtKB">
        <authorList>
            <consortium name="Ensembl"/>
        </authorList>
    </citation>
    <scope>IDENTIFICATION</scope>
</reference>
<evidence type="ECO:0000256" key="14">
    <source>
        <dbReference type="ARBA" id="ARBA00022839"/>
    </source>
</evidence>
<keyword evidence="12" id="KW-0378">Hydrolase</keyword>
<evidence type="ECO:0000256" key="2">
    <source>
        <dbReference type="ARBA" id="ARBA00004496"/>
    </source>
</evidence>
<dbReference type="GO" id="GO:0071037">
    <property type="term" value="P:nuclear polyadenylation-dependent snRNA catabolic process"/>
    <property type="evidence" value="ECO:0007669"/>
    <property type="project" value="TreeGrafter"/>
</dbReference>
<evidence type="ECO:0000259" key="24">
    <source>
        <dbReference type="PROSITE" id="PS50967"/>
    </source>
</evidence>
<dbReference type="FunCoup" id="A0A672IE17">
    <property type="interactions" value="1899"/>
</dbReference>
<dbReference type="SUPFAM" id="SSF53098">
    <property type="entry name" value="Ribonuclease H-like"/>
    <property type="match status" value="1"/>
</dbReference>
<evidence type="ECO:0000256" key="1">
    <source>
        <dbReference type="ARBA" id="ARBA00001946"/>
    </source>
</evidence>
<name>A0A672IE17_SALFA</name>
<evidence type="ECO:0000256" key="21">
    <source>
        <dbReference type="ARBA" id="ARBA00065628"/>
    </source>
</evidence>
<evidence type="ECO:0000256" key="23">
    <source>
        <dbReference type="SAM" id="MobiDB-lite"/>
    </source>
</evidence>
<keyword evidence="11" id="KW-0227">DNA damage</keyword>
<evidence type="ECO:0000256" key="20">
    <source>
        <dbReference type="ARBA" id="ARBA00043957"/>
    </source>
</evidence>
<dbReference type="Pfam" id="PF08066">
    <property type="entry name" value="PMC2NT"/>
    <property type="match status" value="1"/>
</dbReference>
<dbReference type="GO" id="GO:0000175">
    <property type="term" value="F:3'-5'-RNA exonuclease activity"/>
    <property type="evidence" value="ECO:0007669"/>
    <property type="project" value="InterPro"/>
</dbReference>
<evidence type="ECO:0000256" key="10">
    <source>
        <dbReference type="ARBA" id="ARBA00022723"/>
    </source>
</evidence>
<comment type="subunit">
    <text evidence="21">Component of the RNA exosome complex. The catalytically inactive RNA exosome core complex (Exo-9) associates with the catalytic subunit EXOSC10/RRP6 (via its N-terminus). Exo-9 may associate with DIS3 to form the nucleolar exosome complex, or DIS3L to form the cytoplasmic exosome complex. The RNA exosome complex interacts with cofactors C1D/RRP47, MPHOSPH6/MPP6 and MTREX/MTR4. Interacts with MTREX; the interaction with MTREX mediates the association of MTREX with nuclear RNA exosomes. Part of the small subunit (SSU) processome, composed of more than 70 proteins and the RNA chaperone small nucleolar RNA (snoRNA) U3. Interacts with ALYREF/THOC4. Interacts with DHX36; this interaction occurs in a RNase-insensitive manner. Interacts with NRDE2. Interacts (via C-terminus) with USP36 (via C-terminus); the interaction is facilitated by the association with RNA and promotes sumoylation of EXOSC10.</text>
</comment>
<dbReference type="OMA" id="NIMRPQM"/>
<dbReference type="OrthoDB" id="2250022at2759"/>
<feature type="compositionally biased region" description="Basic and acidic residues" evidence="23">
    <location>
        <begin position="727"/>
        <end position="750"/>
    </location>
</feature>
<dbReference type="GO" id="GO:0000467">
    <property type="term" value="P:exonucleolytic trimming to generate mature 3'-end of 5.8S rRNA from tricistronic rRNA transcript (SSU-rRNA, 5.8S rRNA, LSU-rRNA)"/>
    <property type="evidence" value="ECO:0007669"/>
    <property type="project" value="InterPro"/>
</dbReference>
<dbReference type="SMART" id="SM00341">
    <property type="entry name" value="HRDC"/>
    <property type="match status" value="1"/>
</dbReference>
<evidence type="ECO:0000256" key="17">
    <source>
        <dbReference type="ARBA" id="ARBA00022884"/>
    </source>
</evidence>
<dbReference type="GO" id="GO:0071035">
    <property type="term" value="P:nuclear polyadenylation-dependent rRNA catabolic process"/>
    <property type="evidence" value="ECO:0007669"/>
    <property type="project" value="TreeGrafter"/>
</dbReference>
<dbReference type="FunFam" id="1.10.150.80:FF:000001">
    <property type="entry name" value="Putative exosome component 10"/>
    <property type="match status" value="1"/>
</dbReference>
<reference evidence="25" key="1">
    <citation type="submission" date="2019-06" db="EMBL/GenBank/DDBJ databases">
        <authorList>
            <consortium name="Wellcome Sanger Institute Data Sharing"/>
        </authorList>
    </citation>
    <scope>NUCLEOTIDE SEQUENCE [LARGE SCALE GENOMIC DNA]</scope>
</reference>
<evidence type="ECO:0000313" key="25">
    <source>
        <dbReference type="Ensembl" id="ENSSFAP00005039362.1"/>
    </source>
</evidence>
<dbReference type="SUPFAM" id="SSF47819">
    <property type="entry name" value="HRDC-like"/>
    <property type="match status" value="1"/>
</dbReference>
<comment type="similarity">
    <text evidence="20">Belongs to the exosome component 10/RRP6 family.</text>
</comment>
<evidence type="ECO:0000256" key="6">
    <source>
        <dbReference type="ARBA" id="ARBA00022499"/>
    </source>
</evidence>
<dbReference type="InterPro" id="IPR045092">
    <property type="entry name" value="Rrp6-like"/>
</dbReference>
<organism evidence="25 26">
    <name type="scientific">Salarias fasciatus</name>
    <name type="common">Jewelled blenny</name>
    <name type="synonym">Blennius fasciatus</name>
    <dbReference type="NCBI Taxonomy" id="181472"/>
    <lineage>
        <taxon>Eukaryota</taxon>
        <taxon>Metazoa</taxon>
        <taxon>Chordata</taxon>
        <taxon>Craniata</taxon>
        <taxon>Vertebrata</taxon>
        <taxon>Euteleostomi</taxon>
        <taxon>Actinopterygii</taxon>
        <taxon>Neopterygii</taxon>
        <taxon>Teleostei</taxon>
        <taxon>Neoteleostei</taxon>
        <taxon>Acanthomorphata</taxon>
        <taxon>Ovalentaria</taxon>
        <taxon>Blenniimorphae</taxon>
        <taxon>Blenniiformes</taxon>
        <taxon>Blennioidei</taxon>
        <taxon>Blenniidae</taxon>
        <taxon>Salariinae</taxon>
        <taxon>Salarias</taxon>
    </lineage>
</organism>
<evidence type="ECO:0000256" key="16">
    <source>
        <dbReference type="ARBA" id="ARBA00022843"/>
    </source>
</evidence>
<evidence type="ECO:0000256" key="5">
    <source>
        <dbReference type="ARBA" id="ARBA00022490"/>
    </source>
</evidence>
<dbReference type="PANTHER" id="PTHR12124:SF47">
    <property type="entry name" value="EXOSOME COMPONENT 10"/>
    <property type="match status" value="1"/>
</dbReference>
<dbReference type="GO" id="GO:0071038">
    <property type="term" value="P:TRAMP-dependent tRNA surveillance pathway"/>
    <property type="evidence" value="ECO:0007669"/>
    <property type="project" value="TreeGrafter"/>
</dbReference>
<dbReference type="GO" id="GO:0006281">
    <property type="term" value="P:DNA repair"/>
    <property type="evidence" value="ECO:0007669"/>
    <property type="project" value="UniProtKB-KW"/>
</dbReference>
<dbReference type="InterPro" id="IPR049559">
    <property type="entry name" value="Rrp6p-like_exo"/>
</dbReference>
<keyword evidence="8" id="KW-0597">Phosphoprotein</keyword>
<dbReference type="GeneID" id="115407714"/>
<dbReference type="Ensembl" id="ENSSFAT00005040819.1">
    <property type="protein sequence ID" value="ENSSFAP00005039362.1"/>
    <property type="gene ID" value="ENSSFAG00005019670.1"/>
</dbReference>
<evidence type="ECO:0000313" key="26">
    <source>
        <dbReference type="Proteomes" id="UP000472267"/>
    </source>
</evidence>
<accession>A0A672IE17</accession>
<keyword evidence="10" id="KW-0479">Metal-binding</keyword>
<evidence type="ECO:0000256" key="3">
    <source>
        <dbReference type="ARBA" id="ARBA00004604"/>
    </source>
</evidence>
<keyword evidence="18" id="KW-0234">DNA repair</keyword>
<dbReference type="GO" id="GO:0019219">
    <property type="term" value="P:regulation of nucleobase-containing compound metabolic process"/>
    <property type="evidence" value="ECO:0007669"/>
    <property type="project" value="UniProtKB-ARBA"/>
</dbReference>
<feature type="region of interest" description="Disordered" evidence="23">
    <location>
        <begin position="727"/>
        <end position="883"/>
    </location>
</feature>
<reference evidence="25" key="3">
    <citation type="submission" date="2025-09" db="UniProtKB">
        <authorList>
            <consortium name="Ensembl"/>
        </authorList>
    </citation>
    <scope>IDENTIFICATION</scope>
</reference>
<keyword evidence="5" id="KW-0963">Cytoplasm</keyword>
<dbReference type="GO" id="GO:0071036">
    <property type="term" value="P:nuclear polyadenylation-dependent snoRNA catabolic process"/>
    <property type="evidence" value="ECO:0007669"/>
    <property type="project" value="TreeGrafter"/>
</dbReference>
<comment type="subcellular location">
    <subcellularLocation>
        <location evidence="2">Cytoplasm</location>
    </subcellularLocation>
    <subcellularLocation>
        <location evidence="3">Nucleus</location>
        <location evidence="3">Nucleolus</location>
    </subcellularLocation>
    <subcellularLocation>
        <location evidence="4">Nucleus</location>
        <location evidence="4">Nucleoplasm</location>
    </subcellularLocation>
</comment>